<evidence type="ECO:0000259" key="2">
    <source>
        <dbReference type="PROSITE" id="PS50250"/>
    </source>
</evidence>
<dbReference type="InterPro" id="IPR000717">
    <property type="entry name" value="PCI_dom"/>
</dbReference>
<dbReference type="GO" id="GO:0003723">
    <property type="term" value="F:RNA binding"/>
    <property type="evidence" value="ECO:0007669"/>
    <property type="project" value="InterPro"/>
</dbReference>
<comment type="similarity">
    <text evidence="1">Belongs to the CSN12 family.</text>
</comment>
<dbReference type="PROSITE" id="PS50250">
    <property type="entry name" value="PCI"/>
    <property type="match status" value="1"/>
</dbReference>
<evidence type="ECO:0000256" key="1">
    <source>
        <dbReference type="ARBA" id="ARBA00025771"/>
    </source>
</evidence>
<dbReference type="GO" id="GO:0070390">
    <property type="term" value="C:transcription export complex 2"/>
    <property type="evidence" value="ECO:0007669"/>
    <property type="project" value="TreeGrafter"/>
</dbReference>
<dbReference type="Proteomes" id="UP000298327">
    <property type="component" value="Unassembled WGS sequence"/>
</dbReference>
<comment type="caution">
    <text evidence="3">The sequence shown here is derived from an EMBL/GenBank/DDBJ whole genome shotgun (WGS) entry which is preliminary data.</text>
</comment>
<dbReference type="Pfam" id="PF01399">
    <property type="entry name" value="PCI"/>
    <property type="match status" value="1"/>
</dbReference>
<dbReference type="GO" id="GO:0006368">
    <property type="term" value="P:transcription elongation by RNA polymerase II"/>
    <property type="evidence" value="ECO:0007669"/>
    <property type="project" value="TreeGrafter"/>
</dbReference>
<dbReference type="EMBL" id="SEOQ01000143">
    <property type="protein sequence ID" value="TFY69177.1"/>
    <property type="molecule type" value="Genomic_DNA"/>
</dbReference>
<protein>
    <recommendedName>
        <fullName evidence="2">PCI domain-containing protein</fullName>
    </recommendedName>
</protein>
<feature type="domain" description="PCI" evidence="2">
    <location>
        <begin position="212"/>
        <end position="395"/>
    </location>
</feature>
<dbReference type="SMART" id="SM00753">
    <property type="entry name" value="PAM"/>
    <property type="match status" value="1"/>
</dbReference>
<proteinExistence type="inferred from homology"/>
<dbReference type="InterPro" id="IPR045114">
    <property type="entry name" value="Csn12-like"/>
</dbReference>
<dbReference type="OrthoDB" id="10252687at2759"/>
<name>A0A4Y9Z563_9AGAM</name>
<keyword evidence="4" id="KW-1185">Reference proteome</keyword>
<evidence type="ECO:0000313" key="3">
    <source>
        <dbReference type="EMBL" id="TFY69177.1"/>
    </source>
</evidence>
<reference evidence="3 4" key="1">
    <citation type="submission" date="2019-02" db="EMBL/GenBank/DDBJ databases">
        <title>Genome sequencing of the rare red list fungi Dentipellis fragilis.</title>
        <authorList>
            <person name="Buettner E."/>
            <person name="Kellner H."/>
        </authorList>
    </citation>
    <scope>NUCLEOTIDE SEQUENCE [LARGE SCALE GENOMIC DNA]</scope>
    <source>
        <strain evidence="3 4">DSM 105465</strain>
    </source>
</reference>
<dbReference type="AlphaFoldDB" id="A0A4Y9Z563"/>
<dbReference type="PANTHER" id="PTHR12732:SF0">
    <property type="entry name" value="PCI DOMAIN-CONTAINING PROTEIN 2"/>
    <property type="match status" value="1"/>
</dbReference>
<organism evidence="3 4">
    <name type="scientific">Dentipellis fragilis</name>
    <dbReference type="NCBI Taxonomy" id="205917"/>
    <lineage>
        <taxon>Eukaryota</taxon>
        <taxon>Fungi</taxon>
        <taxon>Dikarya</taxon>
        <taxon>Basidiomycota</taxon>
        <taxon>Agaricomycotina</taxon>
        <taxon>Agaricomycetes</taxon>
        <taxon>Russulales</taxon>
        <taxon>Hericiaceae</taxon>
        <taxon>Dentipellis</taxon>
    </lineage>
</organism>
<dbReference type="STRING" id="205917.A0A4Y9Z563"/>
<dbReference type="GO" id="GO:0003690">
    <property type="term" value="F:double-stranded DNA binding"/>
    <property type="evidence" value="ECO:0007669"/>
    <property type="project" value="InterPro"/>
</dbReference>
<gene>
    <name evidence="3" type="ORF">EVG20_g3258</name>
</gene>
<evidence type="ECO:0000313" key="4">
    <source>
        <dbReference type="Proteomes" id="UP000298327"/>
    </source>
</evidence>
<sequence>MPVTFAQYAQRVAVALRDEDGTDLAHLIRLTSPHAKDLVKEFRNPTRQSLARYEGIIESPWDEIVIQYVLVTSHVAKKRSKEAFHEHTQLVNLFLRYLSSHNGWTLPTMFIILSNLRDLAFDADVHTSGDGPKDACMEEAARIISKAFSICITDRSTSIDMSRKWGIYFVVGLILKSYFRIRRISLSKNILRALDATPDLPPLSAYPKSHQVTYRYYIGMLSFLNEDYAKSEQELTLAFYTCHIGAKNNQERILTYLIPLRLLRGHLPSRELLDRFPNLDELYTPFINTIRKGDIKGFDATLDKWERRLVDLNLWLTLEKAREICIRCLFRRVWIVSEKSNRMPISLFHCALRIAGMDVPPEEAECLVANMIYKGYMRGYISHERQMVVLANTNTFPRLVDRPTPFALY</sequence>
<dbReference type="InterPro" id="IPR036388">
    <property type="entry name" value="WH-like_DNA-bd_sf"/>
</dbReference>
<dbReference type="GO" id="GO:0016973">
    <property type="term" value="P:poly(A)+ mRNA export from nucleus"/>
    <property type="evidence" value="ECO:0007669"/>
    <property type="project" value="TreeGrafter"/>
</dbReference>
<dbReference type="PANTHER" id="PTHR12732">
    <property type="entry name" value="UNCHARACTERIZED PROTEASOME COMPONENT REGION PCI-CONTAINING"/>
    <property type="match status" value="1"/>
</dbReference>
<dbReference type="Gene3D" id="1.10.10.10">
    <property type="entry name" value="Winged helix-like DNA-binding domain superfamily/Winged helix DNA-binding domain"/>
    <property type="match status" value="1"/>
</dbReference>
<dbReference type="GO" id="GO:0000973">
    <property type="term" value="P:post-transcriptional tethering of RNA polymerase II gene DNA at nuclear periphery"/>
    <property type="evidence" value="ECO:0007669"/>
    <property type="project" value="TreeGrafter"/>
</dbReference>
<accession>A0A4Y9Z563</accession>